<keyword evidence="4" id="KW-0472">Membrane</keyword>
<feature type="non-terminal residue" evidence="5">
    <location>
        <position position="1"/>
    </location>
</feature>
<sequence>LVAGAATASEIYNKDGNKLDLYGKMVGERILTDRENGEKGDNSQDTSYARVGVKGETQINPELTGYGQFELDLEASNRHNPDQTRLAYAGLSYKDFGSFDYGRNVGVAYDAEAFTDMFVEWGGDSWAGTDLFMTNRTNGVATYRNTDFFGMVEGLNFALQYQGKNEGTGNYKANGDGHGLSVTY</sequence>
<reference evidence="5 6" key="1">
    <citation type="submission" date="2020-02" db="EMBL/GenBank/DDBJ databases">
        <authorList>
            <person name="Subbiah M."/>
            <person name="Call D."/>
        </authorList>
    </citation>
    <scope>NUCLEOTIDE SEQUENCE [LARGE SCALE GENOMIC DNA]</scope>
    <source>
        <strain evidence="5 6">8375wC2</strain>
    </source>
</reference>
<dbReference type="PANTHER" id="PTHR34501:SF2">
    <property type="entry name" value="OUTER MEMBRANE PORIN F-RELATED"/>
    <property type="match status" value="1"/>
</dbReference>
<evidence type="ECO:0000256" key="2">
    <source>
        <dbReference type="ARBA" id="ARBA00007539"/>
    </source>
</evidence>
<dbReference type="GO" id="GO:0034220">
    <property type="term" value="P:monoatomic ion transmembrane transport"/>
    <property type="evidence" value="ECO:0007669"/>
    <property type="project" value="InterPro"/>
</dbReference>
<proteinExistence type="inferred from homology"/>
<evidence type="ECO:0000256" key="1">
    <source>
        <dbReference type="ARBA" id="ARBA00004571"/>
    </source>
</evidence>
<comment type="similarity">
    <text evidence="2">Belongs to the Gram-negative porin family.</text>
</comment>
<protein>
    <recommendedName>
        <fullName evidence="7">Porin</fullName>
    </recommendedName>
</protein>
<evidence type="ECO:0000313" key="5">
    <source>
        <dbReference type="EMBL" id="NEM89472.1"/>
    </source>
</evidence>
<organism evidence="5 6">
    <name type="scientific">Escherichia coli</name>
    <dbReference type="NCBI Taxonomy" id="562"/>
    <lineage>
        <taxon>Bacteria</taxon>
        <taxon>Pseudomonadati</taxon>
        <taxon>Pseudomonadota</taxon>
        <taxon>Gammaproteobacteria</taxon>
        <taxon>Enterobacterales</taxon>
        <taxon>Enterobacteriaceae</taxon>
        <taxon>Escherichia</taxon>
    </lineage>
</organism>
<evidence type="ECO:0008006" key="7">
    <source>
        <dbReference type="Google" id="ProtNLM"/>
    </source>
</evidence>
<dbReference type="PANTHER" id="PTHR34501">
    <property type="entry name" value="PROTEIN YDDL-RELATED"/>
    <property type="match status" value="1"/>
</dbReference>
<evidence type="ECO:0000313" key="6">
    <source>
        <dbReference type="Proteomes" id="UP000469708"/>
    </source>
</evidence>
<dbReference type="InterPro" id="IPR050298">
    <property type="entry name" value="Gram-neg_bact_OMP"/>
</dbReference>
<evidence type="ECO:0000256" key="3">
    <source>
        <dbReference type="ARBA" id="ARBA00022729"/>
    </source>
</evidence>
<name>A0A8T6Q1W2_ECOLX</name>
<dbReference type="Gene3D" id="2.40.160.10">
    <property type="entry name" value="Porin"/>
    <property type="match status" value="1"/>
</dbReference>
<feature type="non-terminal residue" evidence="5">
    <location>
        <position position="184"/>
    </location>
</feature>
<dbReference type="CDD" id="cd00342">
    <property type="entry name" value="gram_neg_porins"/>
    <property type="match status" value="1"/>
</dbReference>
<keyword evidence="3" id="KW-0732">Signal</keyword>
<dbReference type="InterPro" id="IPR001897">
    <property type="entry name" value="Porin_gammaproteobac"/>
</dbReference>
<comment type="caution">
    <text evidence="5">The sequence shown here is derived from an EMBL/GenBank/DDBJ whole genome shotgun (WGS) entry which is preliminary data.</text>
</comment>
<dbReference type="EMBL" id="JAAGYI010000508">
    <property type="protein sequence ID" value="NEM89472.1"/>
    <property type="molecule type" value="Genomic_DNA"/>
</dbReference>
<gene>
    <name evidence="5" type="ORF">G3V95_29485</name>
</gene>
<dbReference type="InterPro" id="IPR023614">
    <property type="entry name" value="Porin_dom_sf"/>
</dbReference>
<comment type="subcellular location">
    <subcellularLocation>
        <location evidence="1">Cell outer membrane</location>
        <topology evidence="1">Multi-pass membrane protein</topology>
    </subcellularLocation>
</comment>
<dbReference type="InterPro" id="IPR033900">
    <property type="entry name" value="Gram_neg_porin_domain"/>
</dbReference>
<dbReference type="Pfam" id="PF00267">
    <property type="entry name" value="Porin_1"/>
    <property type="match status" value="1"/>
</dbReference>
<evidence type="ECO:0000256" key="4">
    <source>
        <dbReference type="ARBA" id="ARBA00023136"/>
    </source>
</evidence>
<dbReference type="AlphaFoldDB" id="A0A8T6Q1W2"/>
<dbReference type="GO" id="GO:0009279">
    <property type="term" value="C:cell outer membrane"/>
    <property type="evidence" value="ECO:0007669"/>
    <property type="project" value="UniProtKB-SubCell"/>
</dbReference>
<dbReference type="PRINTS" id="PR00183">
    <property type="entry name" value="ECOLIPORIN"/>
</dbReference>
<dbReference type="Proteomes" id="UP000469708">
    <property type="component" value="Unassembled WGS sequence"/>
</dbReference>
<dbReference type="InterPro" id="IPR001702">
    <property type="entry name" value="Porin_Gram-ve"/>
</dbReference>
<accession>A0A8T6Q1W2</accession>
<dbReference type="SUPFAM" id="SSF56935">
    <property type="entry name" value="Porins"/>
    <property type="match status" value="1"/>
</dbReference>
<dbReference type="GO" id="GO:0015288">
    <property type="term" value="F:porin activity"/>
    <property type="evidence" value="ECO:0007669"/>
    <property type="project" value="InterPro"/>
</dbReference>